<dbReference type="OrthoDB" id="9907030at2"/>
<dbReference type="Gene3D" id="1.10.720.30">
    <property type="entry name" value="SAP domain"/>
    <property type="match status" value="1"/>
</dbReference>
<organism evidence="2 3">
    <name type="scientific">Enterococcus villorum</name>
    <dbReference type="NCBI Taxonomy" id="112904"/>
    <lineage>
        <taxon>Bacteria</taxon>
        <taxon>Bacillati</taxon>
        <taxon>Bacillota</taxon>
        <taxon>Bacilli</taxon>
        <taxon>Lactobacillales</taxon>
        <taxon>Enterococcaceae</taxon>
        <taxon>Enterococcus</taxon>
    </lineage>
</organism>
<evidence type="ECO:0000313" key="3">
    <source>
        <dbReference type="Proteomes" id="UP000321830"/>
    </source>
</evidence>
<dbReference type="Pfam" id="PF12949">
    <property type="entry name" value="HeH"/>
    <property type="match status" value="1"/>
</dbReference>
<dbReference type="InterPro" id="IPR036361">
    <property type="entry name" value="SAP_dom_sf"/>
</dbReference>
<feature type="domain" description="HeH/LEM" evidence="1">
    <location>
        <begin position="13"/>
        <end position="45"/>
    </location>
</feature>
<evidence type="ECO:0000313" key="2">
    <source>
        <dbReference type="EMBL" id="GEL93126.1"/>
    </source>
</evidence>
<accession>A0A511J547</accession>
<evidence type="ECO:0000259" key="1">
    <source>
        <dbReference type="Pfam" id="PF12949"/>
    </source>
</evidence>
<dbReference type="RefSeq" id="WP_010720115.1">
    <property type="nucleotide sequence ID" value="NZ_BJWF01000050.1"/>
</dbReference>
<reference evidence="2 3" key="1">
    <citation type="submission" date="2019-07" db="EMBL/GenBank/DDBJ databases">
        <title>Whole genome shotgun sequence of Enterococcus villorum NBRC 100699.</title>
        <authorList>
            <person name="Hosoyama A."/>
            <person name="Uohara A."/>
            <person name="Ohji S."/>
            <person name="Ichikawa N."/>
        </authorList>
    </citation>
    <scope>NUCLEOTIDE SEQUENCE [LARGE SCALE GENOMIC DNA]</scope>
    <source>
        <strain evidence="2 3">NBRC 100699</strain>
    </source>
</reference>
<gene>
    <name evidence="2" type="ORF">EVI01_24630</name>
</gene>
<name>A0A511J547_9ENTE</name>
<dbReference type="AlphaFoldDB" id="A0A511J547"/>
<proteinExistence type="predicted"/>
<comment type="caution">
    <text evidence="2">The sequence shown here is derived from an EMBL/GenBank/DDBJ whole genome shotgun (WGS) entry which is preliminary data.</text>
</comment>
<protein>
    <recommendedName>
        <fullName evidence="1">HeH/LEM domain-containing protein</fullName>
    </recommendedName>
</protein>
<dbReference type="Proteomes" id="UP000321830">
    <property type="component" value="Unassembled WGS sequence"/>
</dbReference>
<dbReference type="EMBL" id="BJWF01000050">
    <property type="protein sequence ID" value="GEL93126.1"/>
    <property type="molecule type" value="Genomic_DNA"/>
</dbReference>
<sequence>MPESRLAKNSYESLTIPDLKNILDEQNISYKSNASKKELLTLLEETD</sequence>
<dbReference type="InterPro" id="IPR025856">
    <property type="entry name" value="HeH/LEM_domain"/>
</dbReference>